<sequence length="160" mass="18508">MASSLPQELLSLIANHITGKNEKLTPYTLVNKSWQAAFERRMYSSLVVLSPSDVDYITVGPTEQHKKRGLSLSRLDDITSGPQDWRQARRTYIRHILYRVAVPHYLEECRRGDDDYTYDNIWHRENNLAFSHGMRALFDYLPRLVDQAISLDIALQAETA</sequence>
<reference evidence="1" key="1">
    <citation type="submission" date="2020-06" db="EMBL/GenBank/DDBJ databases">
        <authorList>
            <person name="Onetto C."/>
        </authorList>
    </citation>
    <scope>NUCLEOTIDE SEQUENCE</scope>
</reference>
<dbReference type="EMBL" id="CAIJEO010000004">
    <property type="protein sequence ID" value="CAD0091881.1"/>
    <property type="molecule type" value="Genomic_DNA"/>
</dbReference>
<evidence type="ECO:0000313" key="2">
    <source>
        <dbReference type="Proteomes" id="UP000714618"/>
    </source>
</evidence>
<name>A0A9N8PEM3_9PEZI</name>
<keyword evidence="2" id="KW-1185">Reference proteome</keyword>
<organism evidence="1 2">
    <name type="scientific">Aureobasidium mustum</name>
    <dbReference type="NCBI Taxonomy" id="2773714"/>
    <lineage>
        <taxon>Eukaryota</taxon>
        <taxon>Fungi</taxon>
        <taxon>Dikarya</taxon>
        <taxon>Ascomycota</taxon>
        <taxon>Pezizomycotina</taxon>
        <taxon>Dothideomycetes</taxon>
        <taxon>Dothideomycetidae</taxon>
        <taxon>Dothideales</taxon>
        <taxon>Saccotheciaceae</taxon>
        <taxon>Aureobasidium</taxon>
    </lineage>
</organism>
<accession>A0A9N8PEM3</accession>
<gene>
    <name evidence="1" type="ORF">AWRI4233_LOCUS3533</name>
</gene>
<comment type="caution">
    <text evidence="1">The sequence shown here is derived from an EMBL/GenBank/DDBJ whole genome shotgun (WGS) entry which is preliminary data.</text>
</comment>
<dbReference type="AlphaFoldDB" id="A0A9N8PEM3"/>
<dbReference type="OrthoDB" id="4802432at2759"/>
<dbReference type="Proteomes" id="UP000714618">
    <property type="component" value="Unassembled WGS sequence"/>
</dbReference>
<evidence type="ECO:0008006" key="3">
    <source>
        <dbReference type="Google" id="ProtNLM"/>
    </source>
</evidence>
<evidence type="ECO:0000313" key="1">
    <source>
        <dbReference type="EMBL" id="CAD0091881.1"/>
    </source>
</evidence>
<proteinExistence type="predicted"/>
<protein>
    <recommendedName>
        <fullName evidence="3">F-box domain-containing protein</fullName>
    </recommendedName>
</protein>